<evidence type="ECO:0000259" key="2">
    <source>
        <dbReference type="Pfam" id="PF05425"/>
    </source>
</evidence>
<evidence type="ECO:0000256" key="1">
    <source>
        <dbReference type="SAM" id="Phobius"/>
    </source>
</evidence>
<gene>
    <name evidence="3" type="ORF">PSAKL28_11950</name>
</gene>
<dbReference type="InterPro" id="IPR008457">
    <property type="entry name" value="Cu-R_CopD_dom"/>
</dbReference>
<dbReference type="OrthoDB" id="8419862at2"/>
<dbReference type="AlphaFoldDB" id="A0A077FAL2"/>
<keyword evidence="1" id="KW-0812">Transmembrane</keyword>
<dbReference type="Pfam" id="PF05425">
    <property type="entry name" value="CopD"/>
    <property type="match status" value="1"/>
</dbReference>
<protein>
    <submittedName>
        <fullName evidence="3">Integral membrane protein</fullName>
    </submittedName>
</protein>
<accession>A0A077FAL2</accession>
<dbReference type="EMBL" id="CP009048">
    <property type="protein sequence ID" value="AIL60421.1"/>
    <property type="molecule type" value="Genomic_DNA"/>
</dbReference>
<evidence type="ECO:0000313" key="3">
    <source>
        <dbReference type="EMBL" id="AIL60421.1"/>
    </source>
</evidence>
<dbReference type="RefSeq" id="WP_038607902.1">
    <property type="nucleotide sequence ID" value="NZ_CP009048.1"/>
</dbReference>
<feature type="transmembrane region" description="Helical" evidence="1">
    <location>
        <begin position="133"/>
        <end position="153"/>
    </location>
</feature>
<reference evidence="3 4" key="1">
    <citation type="submission" date="2014-07" db="EMBL/GenBank/DDBJ databases">
        <authorList>
            <person name="Lee K."/>
            <person name="Lim J.Y."/>
            <person name="Hwang I."/>
        </authorList>
    </citation>
    <scope>NUCLEOTIDE SEQUENCE [LARGE SCALE GENOMIC DNA]</scope>
    <source>
        <strain evidence="3 4">KL28</strain>
    </source>
</reference>
<sequence>MSAFTLPYSLHVLAALVWVGGMFFAWLILRPAAVAALQGPERLRLWIEVFQRFFVWVWVAIAVLAISGIGMLHLRFAGLDAAPRYVQVMIGGAIAMIALFIRVQSLLLPELRKAVQAQDWPTGAVVLGKIRRLVGINLLLGIAVVLVATTRLLV</sequence>
<feature type="domain" description="Copper resistance protein D" evidence="2">
    <location>
        <begin position="48"/>
        <end position="149"/>
    </location>
</feature>
<dbReference type="GO" id="GO:0016020">
    <property type="term" value="C:membrane"/>
    <property type="evidence" value="ECO:0007669"/>
    <property type="project" value="InterPro"/>
</dbReference>
<proteinExistence type="predicted"/>
<dbReference type="Proteomes" id="UP000028931">
    <property type="component" value="Chromosome"/>
</dbReference>
<dbReference type="HOGENOM" id="CLU_106186_1_0_6"/>
<keyword evidence="1" id="KW-1133">Transmembrane helix</keyword>
<keyword evidence="1" id="KW-0472">Membrane</keyword>
<feature type="transmembrane region" description="Helical" evidence="1">
    <location>
        <begin position="85"/>
        <end position="103"/>
    </location>
</feature>
<dbReference type="KEGG" id="palk:PSAKL28_11950"/>
<name>A0A077FAL2_9PSED</name>
<evidence type="ECO:0000313" key="4">
    <source>
        <dbReference type="Proteomes" id="UP000028931"/>
    </source>
</evidence>
<dbReference type="eggNOG" id="COG5615">
    <property type="taxonomic scope" value="Bacteria"/>
</dbReference>
<feature type="transmembrane region" description="Helical" evidence="1">
    <location>
        <begin position="12"/>
        <end position="32"/>
    </location>
</feature>
<feature type="transmembrane region" description="Helical" evidence="1">
    <location>
        <begin position="53"/>
        <end position="73"/>
    </location>
</feature>
<organism evidence="3 4">
    <name type="scientific">Pseudomonas alkylphenolica</name>
    <dbReference type="NCBI Taxonomy" id="237609"/>
    <lineage>
        <taxon>Bacteria</taxon>
        <taxon>Pseudomonadati</taxon>
        <taxon>Pseudomonadota</taxon>
        <taxon>Gammaproteobacteria</taxon>
        <taxon>Pseudomonadales</taxon>
        <taxon>Pseudomonadaceae</taxon>
        <taxon>Pseudomonas</taxon>
    </lineage>
</organism>